<proteinExistence type="predicted"/>
<name>A0A383UUX8_BLUHO</name>
<dbReference type="VEuPathDB" id="FungiDB:BLGHR1_14927"/>
<accession>A0A383UUX8</accession>
<dbReference type="EMBL" id="UNSH01000064">
    <property type="protein sequence ID" value="SZF04131.1"/>
    <property type="molecule type" value="Genomic_DNA"/>
</dbReference>
<organism evidence="1 2">
    <name type="scientific">Blumeria hordei</name>
    <name type="common">Barley powdery mildew</name>
    <name type="synonym">Blumeria graminis f. sp. hordei</name>
    <dbReference type="NCBI Taxonomy" id="2867405"/>
    <lineage>
        <taxon>Eukaryota</taxon>
        <taxon>Fungi</taxon>
        <taxon>Dikarya</taxon>
        <taxon>Ascomycota</taxon>
        <taxon>Pezizomycotina</taxon>
        <taxon>Leotiomycetes</taxon>
        <taxon>Erysiphales</taxon>
        <taxon>Erysiphaceae</taxon>
        <taxon>Blumeria</taxon>
    </lineage>
</organism>
<reference evidence="1 2" key="1">
    <citation type="submission" date="2017-11" db="EMBL/GenBank/DDBJ databases">
        <authorList>
            <person name="Kracher B."/>
        </authorList>
    </citation>
    <scope>NUCLEOTIDE SEQUENCE [LARGE SCALE GENOMIC DNA]</scope>
    <source>
        <strain evidence="1 2">RACE1</strain>
    </source>
</reference>
<dbReference type="Proteomes" id="UP000275772">
    <property type="component" value="Unassembled WGS sequence"/>
</dbReference>
<gene>
    <name evidence="1" type="ORF">BLGHR1_14927</name>
</gene>
<evidence type="ECO:0000313" key="2">
    <source>
        <dbReference type="Proteomes" id="UP000275772"/>
    </source>
</evidence>
<evidence type="ECO:0000313" key="1">
    <source>
        <dbReference type="EMBL" id="SZF04131.1"/>
    </source>
</evidence>
<sequence>MAFSDMPTQIKAKLSRLPTLEVFARFAPGTIDPIVALRNKYAPKQIYPRDVGIRLISHVYKNEFSLRTLTSNLMSLATTTIVPFDAPIIKAFRNSTVKKKALPPSVYYQISGVPNFYIASHLSELFHDLHTQLNREPIATSYKLGITGLLESHQESGRIVKELSALEHPPPIRFDAFVLVTRSNLVAPFELEGNDIIFPFSGNQMVYDSYLEDLKKRYRKPYEIL</sequence>
<protein>
    <submittedName>
        <fullName evidence="1">Uncharacterized protein</fullName>
    </submittedName>
</protein>
<dbReference type="AlphaFoldDB" id="A0A383UUX8"/>